<evidence type="ECO:0000256" key="4">
    <source>
        <dbReference type="ARBA" id="ARBA00023268"/>
    </source>
</evidence>
<keyword evidence="15" id="KW-1185">Reference proteome</keyword>
<dbReference type="SUPFAM" id="SSF51316">
    <property type="entry name" value="Mss4-like"/>
    <property type="match status" value="1"/>
</dbReference>
<evidence type="ECO:0000313" key="14">
    <source>
        <dbReference type="EMBL" id="TDQ39537.1"/>
    </source>
</evidence>
<comment type="similarity">
    <text evidence="2">In the C-terminal section; belongs to the MsrB Met sulfoxide reductase family.</text>
</comment>
<evidence type="ECO:0000256" key="10">
    <source>
        <dbReference type="HAMAP-Rule" id="MF_01401"/>
    </source>
</evidence>
<dbReference type="NCBIfam" id="NF010625">
    <property type="entry name" value="PRK14018.1"/>
    <property type="match status" value="1"/>
</dbReference>
<dbReference type="NCBIfam" id="TIGR00357">
    <property type="entry name" value="peptide-methionine (R)-S-oxide reductase MsrB"/>
    <property type="match status" value="1"/>
</dbReference>
<dbReference type="Pfam" id="PF01625">
    <property type="entry name" value="PMSR"/>
    <property type="match status" value="1"/>
</dbReference>
<evidence type="ECO:0000256" key="11">
    <source>
        <dbReference type="SAM" id="SignalP"/>
    </source>
</evidence>
<dbReference type="HAMAP" id="MF_01400">
    <property type="entry name" value="MsrB"/>
    <property type="match status" value="1"/>
</dbReference>
<name>A0A4V3D5C5_9GAMM</name>
<protein>
    <recommendedName>
        <fullName evidence="9 10">Multifunctional fusion protein</fullName>
    </recommendedName>
    <domain>
        <recommendedName>
            <fullName evidence="10">Peptide methionine sulfoxide reductase MsrA</fullName>
            <shortName evidence="10">Protein-methionine-S-oxide reductase</shortName>
            <ecNumber evidence="10">1.8.4.11</ecNumber>
        </recommendedName>
        <alternativeName>
            <fullName evidence="10">Peptide-methionine (S)-S-oxide reductase</fullName>
            <shortName evidence="10">Peptide Met(O) reductase</shortName>
        </alternativeName>
    </domain>
    <domain>
        <recommendedName>
            <fullName evidence="9">Peptide methionine sulfoxide reductase MsrB</fullName>
            <ecNumber evidence="9">1.8.4.12</ecNumber>
        </recommendedName>
        <alternativeName>
            <fullName evidence="9">Peptide-methionine (R)-S-oxide reductase</fullName>
        </alternativeName>
    </domain>
</protein>
<dbReference type="Pfam" id="PF08534">
    <property type="entry name" value="Redoxin"/>
    <property type="match status" value="1"/>
</dbReference>
<dbReference type="FunFam" id="2.170.150.20:FF:000003">
    <property type="entry name" value="Peptide methionine sulfoxide reductase MsrB"/>
    <property type="match status" value="1"/>
</dbReference>
<feature type="domain" description="MsrB" evidence="13">
    <location>
        <begin position="366"/>
        <end position="489"/>
    </location>
</feature>
<evidence type="ECO:0000259" key="13">
    <source>
        <dbReference type="PROSITE" id="PS51790"/>
    </source>
</evidence>
<dbReference type="Pfam" id="PF01641">
    <property type="entry name" value="SelR"/>
    <property type="match status" value="1"/>
</dbReference>
<dbReference type="Gene3D" id="3.30.1060.10">
    <property type="entry name" value="Peptide methionine sulphoxide reductase MsrA"/>
    <property type="match status" value="1"/>
</dbReference>
<evidence type="ECO:0000256" key="8">
    <source>
        <dbReference type="ARBA" id="ARBA00048782"/>
    </source>
</evidence>
<dbReference type="SUPFAM" id="SSF52833">
    <property type="entry name" value="Thioredoxin-like"/>
    <property type="match status" value="1"/>
</dbReference>
<evidence type="ECO:0000313" key="15">
    <source>
        <dbReference type="Proteomes" id="UP000294575"/>
    </source>
</evidence>
<proteinExistence type="inferred from homology"/>
<comment type="similarity">
    <text evidence="9">Belongs to the MsrB Met sulfoxide reductase family.</text>
</comment>
<dbReference type="InterPro" id="IPR036509">
    <property type="entry name" value="Met_Sox_Rdtase_MsrA_sf"/>
</dbReference>
<dbReference type="GO" id="GO:0034599">
    <property type="term" value="P:cellular response to oxidative stress"/>
    <property type="evidence" value="ECO:0007669"/>
    <property type="project" value="TreeGrafter"/>
</dbReference>
<dbReference type="PROSITE" id="PS51790">
    <property type="entry name" value="MSRB"/>
    <property type="match status" value="1"/>
</dbReference>
<evidence type="ECO:0000256" key="5">
    <source>
        <dbReference type="ARBA" id="ARBA00024679"/>
    </source>
</evidence>
<dbReference type="InterPro" id="IPR011057">
    <property type="entry name" value="Mss4-like_sf"/>
</dbReference>
<dbReference type="Proteomes" id="UP000294575">
    <property type="component" value="Unassembled WGS sequence"/>
</dbReference>
<keyword evidence="4" id="KW-0511">Multifunctional enzyme</keyword>
<comment type="catalytic activity">
    <reaction evidence="8 10">
        <text>[thioredoxin]-disulfide + L-methionine + H2O = L-methionine (S)-S-oxide + [thioredoxin]-dithiol</text>
        <dbReference type="Rhea" id="RHEA:19993"/>
        <dbReference type="Rhea" id="RHEA-COMP:10698"/>
        <dbReference type="Rhea" id="RHEA-COMP:10700"/>
        <dbReference type="ChEBI" id="CHEBI:15377"/>
        <dbReference type="ChEBI" id="CHEBI:29950"/>
        <dbReference type="ChEBI" id="CHEBI:50058"/>
        <dbReference type="ChEBI" id="CHEBI:57844"/>
        <dbReference type="ChEBI" id="CHEBI:58772"/>
        <dbReference type="EC" id="1.8.4.11"/>
    </reaction>
</comment>
<dbReference type="HAMAP" id="MF_01401">
    <property type="entry name" value="MsrA"/>
    <property type="match status" value="1"/>
</dbReference>
<dbReference type="CDD" id="cd02966">
    <property type="entry name" value="TlpA_like_family"/>
    <property type="match status" value="1"/>
</dbReference>
<keyword evidence="3 9" id="KW-0560">Oxidoreductase</keyword>
<dbReference type="GO" id="GO:0033744">
    <property type="term" value="F:L-methionine:thioredoxin-disulfide S-oxidoreductase activity"/>
    <property type="evidence" value="ECO:0007669"/>
    <property type="project" value="RHEA"/>
</dbReference>
<evidence type="ECO:0000256" key="1">
    <source>
        <dbReference type="ARBA" id="ARBA00005591"/>
    </source>
</evidence>
<evidence type="ECO:0000256" key="6">
    <source>
        <dbReference type="ARBA" id="ARBA00047806"/>
    </source>
</evidence>
<dbReference type="Gene3D" id="3.40.30.10">
    <property type="entry name" value="Glutaredoxin"/>
    <property type="match status" value="1"/>
</dbReference>
<dbReference type="EC" id="1.8.4.12" evidence="9"/>
<reference evidence="14 15" key="1">
    <citation type="submission" date="2019-03" db="EMBL/GenBank/DDBJ databases">
        <title>Genomic Encyclopedia of Type Strains, Phase IV (KMG-IV): sequencing the most valuable type-strain genomes for metagenomic binning, comparative biology and taxonomic classification.</title>
        <authorList>
            <person name="Goeker M."/>
        </authorList>
    </citation>
    <scope>NUCLEOTIDE SEQUENCE [LARGE SCALE GENOMIC DNA]</scope>
    <source>
        <strain evidence="14 15">DSM 28679</strain>
    </source>
</reference>
<feature type="domain" description="Thioredoxin" evidence="12">
    <location>
        <begin position="22"/>
        <end position="169"/>
    </location>
</feature>
<dbReference type="GO" id="GO:0033743">
    <property type="term" value="F:peptide-methionine (R)-S-oxide reductase activity"/>
    <property type="evidence" value="ECO:0007669"/>
    <property type="project" value="UniProtKB-UniRule"/>
</dbReference>
<feature type="active site" description="Nucleophile" evidence="9">
    <location>
        <position position="478"/>
    </location>
</feature>
<feature type="active site" evidence="10">
    <location>
        <position position="201"/>
    </location>
</feature>
<comment type="catalytic activity">
    <reaction evidence="7 9">
        <text>L-methionyl-[protein] + [thioredoxin]-disulfide + H2O = L-methionyl-(R)-S-oxide-[protein] + [thioredoxin]-dithiol</text>
        <dbReference type="Rhea" id="RHEA:24164"/>
        <dbReference type="Rhea" id="RHEA-COMP:10698"/>
        <dbReference type="Rhea" id="RHEA-COMP:10700"/>
        <dbReference type="Rhea" id="RHEA-COMP:12313"/>
        <dbReference type="Rhea" id="RHEA-COMP:12314"/>
        <dbReference type="ChEBI" id="CHEBI:15377"/>
        <dbReference type="ChEBI" id="CHEBI:16044"/>
        <dbReference type="ChEBI" id="CHEBI:29950"/>
        <dbReference type="ChEBI" id="CHEBI:45764"/>
        <dbReference type="ChEBI" id="CHEBI:50058"/>
        <dbReference type="EC" id="1.8.4.12"/>
    </reaction>
</comment>
<feature type="chain" id="PRO_5020772600" description="Multifunctional fusion protein" evidence="11">
    <location>
        <begin position="25"/>
        <end position="506"/>
    </location>
</feature>
<dbReference type="EC" id="1.8.4.11" evidence="10"/>
<dbReference type="EMBL" id="SNYK01000002">
    <property type="protein sequence ID" value="TDQ39537.1"/>
    <property type="molecule type" value="Genomic_DNA"/>
</dbReference>
<comment type="function">
    <text evidence="5 10">Has an important function as a repair enzyme for proteins that have been inactivated by oxidation. Catalyzes the reversible oxidation-reduction of methionine sulfoxide in proteins to methionine.</text>
</comment>
<evidence type="ECO:0000259" key="12">
    <source>
        <dbReference type="PROSITE" id="PS51352"/>
    </source>
</evidence>
<dbReference type="PROSITE" id="PS51352">
    <property type="entry name" value="THIOREDOXIN_2"/>
    <property type="match status" value="1"/>
</dbReference>
<evidence type="ECO:0000256" key="9">
    <source>
        <dbReference type="HAMAP-Rule" id="MF_01400"/>
    </source>
</evidence>
<dbReference type="GO" id="GO:0005737">
    <property type="term" value="C:cytoplasm"/>
    <property type="evidence" value="ECO:0007669"/>
    <property type="project" value="TreeGrafter"/>
</dbReference>
<comment type="catalytic activity">
    <reaction evidence="6 10">
        <text>L-methionyl-[protein] + [thioredoxin]-disulfide + H2O = L-methionyl-(S)-S-oxide-[protein] + [thioredoxin]-dithiol</text>
        <dbReference type="Rhea" id="RHEA:14217"/>
        <dbReference type="Rhea" id="RHEA-COMP:10698"/>
        <dbReference type="Rhea" id="RHEA-COMP:10700"/>
        <dbReference type="Rhea" id="RHEA-COMP:12313"/>
        <dbReference type="Rhea" id="RHEA-COMP:12315"/>
        <dbReference type="ChEBI" id="CHEBI:15377"/>
        <dbReference type="ChEBI" id="CHEBI:16044"/>
        <dbReference type="ChEBI" id="CHEBI:29950"/>
        <dbReference type="ChEBI" id="CHEBI:44120"/>
        <dbReference type="ChEBI" id="CHEBI:50058"/>
        <dbReference type="EC" id="1.8.4.11"/>
    </reaction>
</comment>
<dbReference type="NCBIfam" id="TIGR00401">
    <property type="entry name" value="msrA"/>
    <property type="match status" value="1"/>
</dbReference>
<dbReference type="PANTHER" id="PTHR42799:SF2">
    <property type="entry name" value="MITOCHONDRIAL PEPTIDE METHIONINE SULFOXIDE REDUCTASE"/>
    <property type="match status" value="1"/>
</dbReference>
<evidence type="ECO:0000256" key="7">
    <source>
        <dbReference type="ARBA" id="ARBA00048488"/>
    </source>
</evidence>
<dbReference type="InterPro" id="IPR050162">
    <property type="entry name" value="MsrA_MetSO_reductase"/>
</dbReference>
<accession>A0A4V3D5C5</accession>
<dbReference type="GO" id="GO:0008113">
    <property type="term" value="F:peptide-methionine (S)-S-oxide reductase activity"/>
    <property type="evidence" value="ECO:0007669"/>
    <property type="project" value="UniProtKB-UniRule"/>
</dbReference>
<dbReference type="InterPro" id="IPR013766">
    <property type="entry name" value="Thioredoxin_domain"/>
</dbReference>
<organism evidence="14 15">
    <name type="scientific">Thiopseudomonas denitrificans</name>
    <dbReference type="NCBI Taxonomy" id="1501432"/>
    <lineage>
        <taxon>Bacteria</taxon>
        <taxon>Pseudomonadati</taxon>
        <taxon>Pseudomonadota</taxon>
        <taxon>Gammaproteobacteria</taxon>
        <taxon>Pseudomonadales</taxon>
        <taxon>Pseudomonadaceae</taxon>
        <taxon>Thiopseudomonas</taxon>
    </lineage>
</organism>
<dbReference type="Gene3D" id="2.170.150.20">
    <property type="entry name" value="Peptide methionine sulfoxide reductase"/>
    <property type="match status" value="1"/>
</dbReference>
<dbReference type="InterPro" id="IPR013740">
    <property type="entry name" value="Redoxin"/>
</dbReference>
<feature type="signal peptide" evidence="11">
    <location>
        <begin position="1"/>
        <end position="24"/>
    </location>
</feature>
<dbReference type="OrthoDB" id="4174719at2"/>
<dbReference type="PANTHER" id="PTHR42799">
    <property type="entry name" value="MITOCHONDRIAL PEPTIDE METHIONINE SULFOXIDE REDUCTASE"/>
    <property type="match status" value="1"/>
</dbReference>
<evidence type="ECO:0000256" key="3">
    <source>
        <dbReference type="ARBA" id="ARBA00023002"/>
    </source>
</evidence>
<evidence type="ECO:0000256" key="2">
    <source>
        <dbReference type="ARBA" id="ARBA00008076"/>
    </source>
</evidence>
<dbReference type="RefSeq" id="WP_101497342.1">
    <property type="nucleotide sequence ID" value="NZ_LNJZ01000009.1"/>
</dbReference>
<dbReference type="InterPro" id="IPR036249">
    <property type="entry name" value="Thioredoxin-like_sf"/>
</dbReference>
<dbReference type="SUPFAM" id="SSF55068">
    <property type="entry name" value="Peptide methionine sulfoxide reductase"/>
    <property type="match status" value="1"/>
</dbReference>
<dbReference type="AlphaFoldDB" id="A0A4V3D5C5"/>
<comment type="caution">
    <text evidence="9">Lacks conserved residue(s) required for the propagation of feature annotation.</text>
</comment>
<comment type="similarity">
    <text evidence="1 10">Belongs to the MsrA Met sulfoxide reductase family.</text>
</comment>
<dbReference type="InterPro" id="IPR002579">
    <property type="entry name" value="Met_Sox_Rdtase_MsrB_dom"/>
</dbReference>
<sequence>MHRSCLFITLCIASFFLVSPTLQAASQTPASQLPVLQDNPGNLAMLEHNDKPTLIKFWASWCPRCLAELEDTEALASDAELQARLNIWTLASPGVLGEMPMAEFQTWYSGLDYPGLPLQLDPKGEWVRHFGVQVYPTWVLLGTDGKLLRQVRGSLDKQQILALLNNTQVALEQPSGSFYQPAGKQQASAINAREIYLAGGCFWGVDAYFKRINGVLDAVSGYANGTTENPSYEDVIYRKTGHAETVRVTYNPAQISLEQLLQHYFRIIDPTTLNRQGNDRGTQYRTGIYSNDPAERQQVARALEQLQQRYQQPLVVENLPLEHFFRAEEYHQDYLLKNPNGYCHIDLGLAAVPLQEEQPRYSKPDDATLRQTLTPLQYQVTQQNGTERAYTHEYDSLYAPGIYVDIVSGEPLFSSADKYDAGCGWPSFVRPIAAGTVTEHIDTSYNMHRIEVRSRHADSHLGHVFPDGPRERGGKRYCINGASLEFIPLADMEARGYGRWVDALEQ</sequence>
<gene>
    <name evidence="9" type="primary">msrB</name>
    <name evidence="10" type="synonym">msrA</name>
    <name evidence="14" type="ORF">DFQ45_102234</name>
</gene>
<keyword evidence="11" id="KW-0732">Signal</keyword>
<dbReference type="InterPro" id="IPR002569">
    <property type="entry name" value="Met_Sox_Rdtase_MsrA_dom"/>
</dbReference>
<dbReference type="FunFam" id="3.30.1060.10:FF:000007">
    <property type="entry name" value="Peptide methionine sulfoxide reductase msrA/msrB"/>
    <property type="match status" value="1"/>
</dbReference>
<comment type="caution">
    <text evidence="14">The sequence shown here is derived from an EMBL/GenBank/DDBJ whole genome shotgun (WGS) entry which is preliminary data.</text>
</comment>